<proteinExistence type="predicted"/>
<feature type="compositionally biased region" description="Polar residues" evidence="1">
    <location>
        <begin position="231"/>
        <end position="251"/>
    </location>
</feature>
<name>A0A8S5MNE7_9CAUD</name>
<feature type="region of interest" description="Disordered" evidence="1">
    <location>
        <begin position="203"/>
        <end position="270"/>
    </location>
</feature>
<reference evidence="2" key="1">
    <citation type="journal article" date="2021" name="Proc. Natl. Acad. Sci. U.S.A.">
        <title>A Catalog of Tens of Thousands of Viruses from Human Metagenomes Reveals Hidden Associations with Chronic Diseases.</title>
        <authorList>
            <person name="Tisza M.J."/>
            <person name="Buck C.B."/>
        </authorList>
    </citation>
    <scope>NUCLEOTIDE SEQUENCE</scope>
    <source>
        <strain evidence="2">CtI7W9</strain>
    </source>
</reference>
<feature type="compositionally biased region" description="Basic residues" evidence="1">
    <location>
        <begin position="214"/>
        <end position="224"/>
    </location>
</feature>
<sequence>MLETNIKKVATQVPTPVTPTTPQSPISGGTYTVGGNHTVNNSAYAAGTDANAIALQTYDKQLAAYKAALQAGYDAQANSIAAQAAKLKDQYNASRNDIYTNSRLSAIGNNERLAARGLAGNLYDYARSGTSETSRIAQDVAMRKALAQQNNAEISANNELSLKLLEAQREADAKYAEYAARNEESKIPYLMALANAADMSSGGGGGGGGGYYRSAKKSSKKSGRKSGSGSNKTSATTKGNNIPGDQSTSRILVNPKTGKETKNRISGMVK</sequence>
<protein>
    <submittedName>
        <fullName evidence="2">Uncharacterized protein</fullName>
    </submittedName>
</protein>
<organism evidence="2">
    <name type="scientific">Myoviridae sp. ctI7W9</name>
    <dbReference type="NCBI Taxonomy" id="2826636"/>
    <lineage>
        <taxon>Viruses</taxon>
        <taxon>Duplodnaviria</taxon>
        <taxon>Heunggongvirae</taxon>
        <taxon>Uroviricota</taxon>
        <taxon>Caudoviricetes</taxon>
    </lineage>
</organism>
<evidence type="ECO:0000256" key="1">
    <source>
        <dbReference type="SAM" id="MobiDB-lite"/>
    </source>
</evidence>
<evidence type="ECO:0000313" key="2">
    <source>
        <dbReference type="EMBL" id="DAD83776.1"/>
    </source>
</evidence>
<accession>A0A8S5MNE7</accession>
<dbReference type="EMBL" id="BK014941">
    <property type="protein sequence ID" value="DAD83776.1"/>
    <property type="molecule type" value="Genomic_DNA"/>
</dbReference>